<reference evidence="2 3" key="1">
    <citation type="submission" date="2019-05" db="EMBL/GenBank/DDBJ databases">
        <title>Mumia sp. nov., isolated from the intestinal contents of plateau pika (Ochotona curzoniae) in the Qinghai-Tibet plateau of China.</title>
        <authorList>
            <person name="Tian Z."/>
        </authorList>
    </citation>
    <scope>NUCLEOTIDE SEQUENCE [LARGE SCALE GENOMIC DNA]</scope>
    <source>
        <strain evidence="3">527</strain>
    </source>
</reference>
<evidence type="ECO:0000256" key="1">
    <source>
        <dbReference type="SAM" id="MobiDB-lite"/>
    </source>
</evidence>
<evidence type="ECO:0000313" key="3">
    <source>
        <dbReference type="Proteomes" id="UP000306740"/>
    </source>
</evidence>
<accession>A0A5C4LUV3</accession>
<dbReference type="Proteomes" id="UP000306740">
    <property type="component" value="Unassembled WGS sequence"/>
</dbReference>
<feature type="region of interest" description="Disordered" evidence="1">
    <location>
        <begin position="188"/>
        <end position="210"/>
    </location>
</feature>
<protein>
    <submittedName>
        <fullName evidence="2">Uncharacterized protein</fullName>
    </submittedName>
</protein>
<feature type="region of interest" description="Disordered" evidence="1">
    <location>
        <begin position="26"/>
        <end position="46"/>
    </location>
</feature>
<sequence length="210" mass="23581">MAKPHLLGPSKPRAVVDASVPRLQQGHGQLLLPDAQLRNARSPRPRQYECGRVVKGWPQHDSPGAAARDRRTHPLPPEHELLLMLRLVAMLARGQGRDAPCDPLRQHMQPSQSFEERGRDAWPTEQQGGADVLGHESEFALQLDPLGQEPVEQERLDYPSPRYLAVDSCQAHAVAAAALRYQRRDRRAEGLRAQVPRRRPEVDQHCDGLL</sequence>
<comment type="caution">
    <text evidence="2">The sequence shown here is derived from an EMBL/GenBank/DDBJ whole genome shotgun (WGS) entry which is preliminary data.</text>
</comment>
<feature type="compositionally biased region" description="Basic and acidic residues" evidence="1">
    <location>
        <begin position="198"/>
        <end position="210"/>
    </location>
</feature>
<feature type="region of interest" description="Disordered" evidence="1">
    <location>
        <begin position="54"/>
        <end position="73"/>
    </location>
</feature>
<dbReference type="RefSeq" id="WP_139107566.1">
    <property type="nucleotide sequence ID" value="NZ_VDFR01000285.1"/>
</dbReference>
<proteinExistence type="predicted"/>
<organism evidence="2 3">
    <name type="scientific">Mumia zhuanghuii</name>
    <dbReference type="NCBI Taxonomy" id="2585211"/>
    <lineage>
        <taxon>Bacteria</taxon>
        <taxon>Bacillati</taxon>
        <taxon>Actinomycetota</taxon>
        <taxon>Actinomycetes</taxon>
        <taxon>Propionibacteriales</taxon>
        <taxon>Nocardioidaceae</taxon>
        <taxon>Mumia</taxon>
    </lineage>
</organism>
<name>A0A5C4LUV3_9ACTN</name>
<evidence type="ECO:0000313" key="2">
    <source>
        <dbReference type="EMBL" id="TNC21764.1"/>
    </source>
</evidence>
<dbReference type="AlphaFoldDB" id="A0A5C4LUV3"/>
<gene>
    <name evidence="2" type="ORF">FHE65_36275</name>
</gene>
<dbReference type="EMBL" id="VDFR01000285">
    <property type="protein sequence ID" value="TNC21764.1"/>
    <property type="molecule type" value="Genomic_DNA"/>
</dbReference>